<keyword evidence="8" id="KW-0393">Immunoglobulin domain</keyword>
<dbReference type="OMA" id="NIYESVP"/>
<dbReference type="Ensembl" id="ENSKMAT00000007477.1">
    <property type="protein sequence ID" value="ENSKMAP00000007359.1"/>
    <property type="gene ID" value="ENSKMAG00000005547.1"/>
</dbReference>
<dbReference type="GO" id="GO:0043277">
    <property type="term" value="P:apoptotic cell clearance"/>
    <property type="evidence" value="ECO:0007669"/>
    <property type="project" value="TreeGrafter"/>
</dbReference>
<evidence type="ECO:0000259" key="11">
    <source>
        <dbReference type="PROSITE" id="PS50835"/>
    </source>
</evidence>
<comment type="subcellular location">
    <subcellularLocation>
        <location evidence="1">Membrane</location>
        <topology evidence="1">Single-pass type I membrane protein</topology>
    </subcellularLocation>
</comment>
<proteinExistence type="inferred from homology"/>
<feature type="transmembrane region" description="Helical" evidence="10">
    <location>
        <begin position="202"/>
        <end position="221"/>
    </location>
</feature>
<evidence type="ECO:0000256" key="6">
    <source>
        <dbReference type="ARBA" id="ARBA00023157"/>
    </source>
</evidence>
<dbReference type="PANTHER" id="PTHR46608">
    <property type="entry name" value="T-CELL IMMUNOGLOBULIN AND MUCIN DOMAIN-CONTAINING PROTEIN 4"/>
    <property type="match status" value="1"/>
</dbReference>
<dbReference type="GeneTree" id="ENSGT00940000161609"/>
<evidence type="ECO:0000256" key="9">
    <source>
        <dbReference type="ARBA" id="ARBA00038203"/>
    </source>
</evidence>
<evidence type="ECO:0000313" key="12">
    <source>
        <dbReference type="Ensembl" id="ENSKMAP00000007359.1"/>
    </source>
</evidence>
<evidence type="ECO:0000256" key="3">
    <source>
        <dbReference type="ARBA" id="ARBA00022729"/>
    </source>
</evidence>
<keyword evidence="3" id="KW-0732">Signal</keyword>
<dbReference type="InterPro" id="IPR007110">
    <property type="entry name" value="Ig-like_dom"/>
</dbReference>
<keyword evidence="6" id="KW-1015">Disulfide bond</keyword>
<dbReference type="Gene3D" id="2.60.40.10">
    <property type="entry name" value="Immunoglobulins"/>
    <property type="match status" value="1"/>
</dbReference>
<keyword evidence="7" id="KW-0325">Glycoprotein</keyword>
<sequence>MECVWREKIVISSLQNMFIRYATHMRGLSLSFLLILIQASSCTIRVTGRIGQNVTLPCMYDAQTEGGNSFCWGHEQVPLFKCSNLVLSSKNGNVVFRKSPKYQLLGRVAEGDFSLTVLDAQRSDAGVYGCRVEVPGLFNDQKVNTELIIEEAPVEQPVTTSDATTKEILTPAPNDREVRESTMEKSVTDKEISETFQGVGNIGRMAVIFFLTIIIILVLIIRRTVLSKEKLQRTTFTDENIYESVSMVR</sequence>
<dbReference type="InterPro" id="IPR003599">
    <property type="entry name" value="Ig_sub"/>
</dbReference>
<dbReference type="RefSeq" id="XP_017279612.2">
    <property type="nucleotide sequence ID" value="XM_017424123.3"/>
</dbReference>
<evidence type="ECO:0000313" key="13">
    <source>
        <dbReference type="Proteomes" id="UP000264800"/>
    </source>
</evidence>
<evidence type="ECO:0000256" key="2">
    <source>
        <dbReference type="ARBA" id="ARBA00022692"/>
    </source>
</evidence>
<dbReference type="GO" id="GO:0060097">
    <property type="term" value="P:cytoskeletal rearrangement involved in phagocytosis, engulfment"/>
    <property type="evidence" value="ECO:0007669"/>
    <property type="project" value="TreeGrafter"/>
</dbReference>
<dbReference type="InterPro" id="IPR013106">
    <property type="entry name" value="Ig_V-set"/>
</dbReference>
<dbReference type="GO" id="GO:0001786">
    <property type="term" value="F:phosphatidylserine binding"/>
    <property type="evidence" value="ECO:0007669"/>
    <property type="project" value="TreeGrafter"/>
</dbReference>
<dbReference type="AlphaFoldDB" id="A0A3Q3A8R1"/>
<dbReference type="Pfam" id="PF07686">
    <property type="entry name" value="V-set"/>
    <property type="match status" value="1"/>
</dbReference>
<dbReference type="SMART" id="SM00409">
    <property type="entry name" value="IG"/>
    <property type="match status" value="1"/>
</dbReference>
<evidence type="ECO:0000256" key="8">
    <source>
        <dbReference type="ARBA" id="ARBA00023319"/>
    </source>
</evidence>
<accession>A0A3Q3A8R1</accession>
<dbReference type="FunFam" id="2.60.40.10:FF:000774">
    <property type="entry name" value="Hepatitis A virus cellular receptor 1"/>
    <property type="match status" value="1"/>
</dbReference>
<keyword evidence="13" id="KW-1185">Reference proteome</keyword>
<organism evidence="12 13">
    <name type="scientific">Kryptolebias marmoratus</name>
    <name type="common">Mangrove killifish</name>
    <name type="synonym">Rivulus marmoratus</name>
    <dbReference type="NCBI Taxonomy" id="37003"/>
    <lineage>
        <taxon>Eukaryota</taxon>
        <taxon>Metazoa</taxon>
        <taxon>Chordata</taxon>
        <taxon>Craniata</taxon>
        <taxon>Vertebrata</taxon>
        <taxon>Euteleostomi</taxon>
        <taxon>Actinopterygii</taxon>
        <taxon>Neopterygii</taxon>
        <taxon>Teleostei</taxon>
        <taxon>Neoteleostei</taxon>
        <taxon>Acanthomorphata</taxon>
        <taxon>Ovalentaria</taxon>
        <taxon>Atherinomorphae</taxon>
        <taxon>Cyprinodontiformes</taxon>
        <taxon>Rivulidae</taxon>
        <taxon>Kryptolebias</taxon>
    </lineage>
</organism>
<dbReference type="PROSITE" id="PS50835">
    <property type="entry name" value="IG_LIKE"/>
    <property type="match status" value="1"/>
</dbReference>
<dbReference type="InterPro" id="IPR013783">
    <property type="entry name" value="Ig-like_fold"/>
</dbReference>
<dbReference type="GO" id="GO:0016020">
    <property type="term" value="C:membrane"/>
    <property type="evidence" value="ECO:0007669"/>
    <property type="project" value="UniProtKB-SubCell"/>
</dbReference>
<reference evidence="12" key="1">
    <citation type="submission" date="2025-08" db="UniProtKB">
        <authorList>
            <consortium name="Ensembl"/>
        </authorList>
    </citation>
    <scope>IDENTIFICATION</scope>
</reference>
<keyword evidence="5 10" id="KW-0472">Membrane</keyword>
<feature type="domain" description="Ig-like" evidence="11">
    <location>
        <begin position="51"/>
        <end position="144"/>
    </location>
</feature>
<reference evidence="12" key="2">
    <citation type="submission" date="2025-09" db="UniProtKB">
        <authorList>
            <consortium name="Ensembl"/>
        </authorList>
    </citation>
    <scope>IDENTIFICATION</scope>
</reference>
<dbReference type="STRING" id="37003.ENSKMAP00000007359"/>
<keyword evidence="4 10" id="KW-1133">Transmembrane helix</keyword>
<evidence type="ECO:0000256" key="4">
    <source>
        <dbReference type="ARBA" id="ARBA00022989"/>
    </source>
</evidence>
<evidence type="ECO:0000256" key="10">
    <source>
        <dbReference type="SAM" id="Phobius"/>
    </source>
</evidence>
<dbReference type="Proteomes" id="UP000264800">
    <property type="component" value="Unplaced"/>
</dbReference>
<evidence type="ECO:0000256" key="5">
    <source>
        <dbReference type="ARBA" id="ARBA00023136"/>
    </source>
</evidence>
<dbReference type="SUPFAM" id="SSF48726">
    <property type="entry name" value="Immunoglobulin"/>
    <property type="match status" value="1"/>
</dbReference>
<dbReference type="InterPro" id="IPR036179">
    <property type="entry name" value="Ig-like_dom_sf"/>
</dbReference>
<comment type="similarity">
    <text evidence="9">Belongs to the immunoglobulin superfamily. TIM family.</text>
</comment>
<keyword evidence="2 10" id="KW-0812">Transmembrane</keyword>
<dbReference type="GeneID" id="108240564"/>
<name>A0A3Q3A8R1_KRYMA</name>
<evidence type="ECO:0000256" key="1">
    <source>
        <dbReference type="ARBA" id="ARBA00004479"/>
    </source>
</evidence>
<evidence type="ECO:0000256" key="7">
    <source>
        <dbReference type="ARBA" id="ARBA00023180"/>
    </source>
</evidence>
<protein>
    <submittedName>
        <fullName evidence="12">T-cell immunoglobulin and mucin domain-containing protein 4-like</fullName>
    </submittedName>
</protein>
<dbReference type="PANTHER" id="PTHR46608:SF3">
    <property type="entry name" value="T-CELL IMMUNOGLOBULIN AND MUCIN DOMAIN-CONTAINING PROTEIN 4"/>
    <property type="match status" value="1"/>
</dbReference>